<dbReference type="GO" id="GO:0003677">
    <property type="term" value="F:DNA binding"/>
    <property type="evidence" value="ECO:0007669"/>
    <property type="project" value="UniProtKB-UniRule"/>
</dbReference>
<dbReference type="InterPro" id="IPR038441">
    <property type="entry name" value="THAP_Znf_sf"/>
</dbReference>
<dbReference type="Gene3D" id="6.20.210.20">
    <property type="entry name" value="THAP domain"/>
    <property type="match status" value="1"/>
</dbReference>
<dbReference type="AlphaFoldDB" id="A0A913WUA5"/>
<dbReference type="SMART" id="SM00980">
    <property type="entry name" value="THAP"/>
    <property type="match status" value="1"/>
</dbReference>
<feature type="region of interest" description="Disordered" evidence="6">
    <location>
        <begin position="298"/>
        <end position="317"/>
    </location>
</feature>
<feature type="region of interest" description="Disordered" evidence="6">
    <location>
        <begin position="809"/>
        <end position="838"/>
    </location>
</feature>
<name>A0A913WUA5_EXADI</name>
<keyword evidence="3" id="KW-0862">Zinc</keyword>
<keyword evidence="7" id="KW-0472">Membrane</keyword>
<feature type="domain" description="THAP-type" evidence="8">
    <location>
        <begin position="1"/>
        <end position="103"/>
    </location>
</feature>
<dbReference type="Pfam" id="PF05485">
    <property type="entry name" value="THAP"/>
    <property type="match status" value="1"/>
</dbReference>
<evidence type="ECO:0000259" key="8">
    <source>
        <dbReference type="PROSITE" id="PS50950"/>
    </source>
</evidence>
<evidence type="ECO:0000256" key="2">
    <source>
        <dbReference type="ARBA" id="ARBA00022771"/>
    </source>
</evidence>
<feature type="transmembrane region" description="Helical" evidence="7">
    <location>
        <begin position="387"/>
        <end position="405"/>
    </location>
</feature>
<keyword evidence="7" id="KW-1133">Transmembrane helix</keyword>
<evidence type="ECO:0000256" key="1">
    <source>
        <dbReference type="ARBA" id="ARBA00022723"/>
    </source>
</evidence>
<evidence type="ECO:0000256" key="3">
    <source>
        <dbReference type="ARBA" id="ARBA00022833"/>
    </source>
</evidence>
<feature type="transmembrane region" description="Helical" evidence="7">
    <location>
        <begin position="508"/>
        <end position="530"/>
    </location>
</feature>
<keyword evidence="7" id="KW-0812">Transmembrane</keyword>
<dbReference type="PANTHER" id="PTHR31751:SF42">
    <property type="entry name" value="PROTEIN CBG10204"/>
    <property type="match status" value="1"/>
</dbReference>
<keyword evidence="1" id="KW-0479">Metal-binding</keyword>
<evidence type="ECO:0000256" key="7">
    <source>
        <dbReference type="SAM" id="Phobius"/>
    </source>
</evidence>
<organism evidence="9 10">
    <name type="scientific">Exaiptasia diaphana</name>
    <name type="common">Tropical sea anemone</name>
    <name type="synonym">Aiptasia pulchella</name>
    <dbReference type="NCBI Taxonomy" id="2652724"/>
    <lineage>
        <taxon>Eukaryota</taxon>
        <taxon>Metazoa</taxon>
        <taxon>Cnidaria</taxon>
        <taxon>Anthozoa</taxon>
        <taxon>Hexacorallia</taxon>
        <taxon>Actiniaria</taxon>
        <taxon>Aiptasiidae</taxon>
        <taxon>Exaiptasia</taxon>
    </lineage>
</organism>
<evidence type="ECO:0000256" key="6">
    <source>
        <dbReference type="SAM" id="MobiDB-lite"/>
    </source>
</evidence>
<dbReference type="GO" id="GO:0008270">
    <property type="term" value="F:zinc ion binding"/>
    <property type="evidence" value="ECO:0007669"/>
    <property type="project" value="UniProtKB-KW"/>
</dbReference>
<dbReference type="KEGG" id="epa:110233295"/>
<evidence type="ECO:0000313" key="9">
    <source>
        <dbReference type="EnsemblMetazoa" id="XP_020894230.1"/>
    </source>
</evidence>
<dbReference type="OMA" id="ISWINAW"/>
<dbReference type="SUPFAM" id="SSF57716">
    <property type="entry name" value="Glucocorticoid receptor-like (DNA-binding domain)"/>
    <property type="match status" value="1"/>
</dbReference>
<dbReference type="EnsemblMetazoa" id="XM_021038571.2">
    <property type="protein sequence ID" value="XP_020894230.1"/>
    <property type="gene ID" value="LOC110233295"/>
</dbReference>
<dbReference type="InterPro" id="IPR006612">
    <property type="entry name" value="THAP_Znf"/>
</dbReference>
<dbReference type="OrthoDB" id="5983233at2759"/>
<keyword evidence="4 5" id="KW-0238">DNA-binding</keyword>
<dbReference type="PANTHER" id="PTHR31751">
    <property type="entry name" value="SI:CH211-108C17.2-RELATED-RELATED"/>
    <property type="match status" value="1"/>
</dbReference>
<evidence type="ECO:0000256" key="5">
    <source>
        <dbReference type="PROSITE-ProRule" id="PRU00309"/>
    </source>
</evidence>
<protein>
    <recommendedName>
        <fullName evidence="8">THAP-type domain-containing protein</fullName>
    </recommendedName>
</protein>
<keyword evidence="10" id="KW-1185">Reference proteome</keyword>
<dbReference type="Proteomes" id="UP000887567">
    <property type="component" value="Unplaced"/>
</dbReference>
<evidence type="ECO:0000313" key="10">
    <source>
        <dbReference type="Proteomes" id="UP000887567"/>
    </source>
</evidence>
<accession>A0A913WUA5</accession>
<reference evidence="9" key="1">
    <citation type="submission" date="2022-11" db="UniProtKB">
        <authorList>
            <consortium name="EnsemblMetazoa"/>
        </authorList>
    </citation>
    <scope>IDENTIFICATION</scope>
</reference>
<evidence type="ECO:0000256" key="4">
    <source>
        <dbReference type="ARBA" id="ARBA00023125"/>
    </source>
</evidence>
<feature type="transmembrane region" description="Helical" evidence="7">
    <location>
        <begin position="476"/>
        <end position="496"/>
    </location>
</feature>
<proteinExistence type="predicted"/>
<dbReference type="PROSITE" id="PS50950">
    <property type="entry name" value="ZF_THAP"/>
    <property type="match status" value="1"/>
</dbReference>
<keyword evidence="2 5" id="KW-0863">Zinc-finger</keyword>
<sequence length="863" mass="99010">MPDRCVVGGCDNINSRENGISLHKIPYYGDQRLDAIRRRKRWTDFVQIRRKNWTATQSSMICSDHFNPEDYARQFAWIPGQSASNSQRLKRDEIGIVAFPSVYKDRPKQMSESAEKRRRRMIFKEILQENTCSHDDREHQLQEDKVDVVQVPPVQDINDNCTISETDQEADHELVEVPSISDLPCIKSTQTPDFDCDACKFLEKRNRQLCNQWTSTKIKLKKCRYELRKKQQKNHDLSSDQSLDGNLLQEEPLNPVPLPTLCDEIPDNDSDCDMDYDSCHDYSSDVDNVTEVEMTFGDETESDGDDADQRSGVHISDGNLRDEPKHIVFLSQLLLLFNVCHFCKSDNPLVTRRVIGTMVEVKSACTNLKCRKEYIWKSQPNFPGTRIAAGNLLLCFAILMAGGSISKVSQVFKHMGLSCISLATFFRHQRNILFPSIHVHWKAYQQKLLQKVKDLGNNVVMAGDGRHDSMGHSAKYCAYTLFCCTLPLILHFTLVQRNEAGSSPAMEYMGFQNCINFILGSGVVVGAFISDRHTSIAKHMREKLSHIKHYYDLWHLKKKIQKVLVKISKEKMCEALAEWIKPCTNHFYWSVTSTITGSGKLIWSKFKSYLNHIINKHENFDDPMFKKCAHSSNIPQRKWLTKDSLVYEKVEKALTNTRLVAAIEKASAADQTSCLEGFHSVLNHFAPKMIAYSYVGMLCRHIIAVLHFNTNLHREFRKRPDGSEQISVIFPKFKNGEATIRNVKVKPSYDYVEEVYQTMVSNINSNTLTEAIEELKEMTPAAMNTMLDKEMREDAIEKFHRRKSMTVKDVPACTPEPPKEQEISTTKPPKKKKRKAPCCSECKKPMKDHKSVLTCIRNTSRSC</sequence>
<dbReference type="RefSeq" id="XP_020894230.1">
    <property type="nucleotide sequence ID" value="XM_021038571.2"/>
</dbReference>
<dbReference type="GeneID" id="110233295"/>